<evidence type="ECO:0000313" key="1">
    <source>
        <dbReference type="EMBL" id="HJF84455.1"/>
    </source>
</evidence>
<dbReference type="AlphaFoldDB" id="A0A921HL49"/>
<gene>
    <name evidence="1" type="ORF">K8V65_02145</name>
</gene>
<accession>A0A921HL49</accession>
<dbReference type="NCBIfam" id="TIGR01909">
    <property type="entry name" value="C_GCAxxG_C_C"/>
    <property type="match status" value="1"/>
</dbReference>
<dbReference type="Proteomes" id="UP000780768">
    <property type="component" value="Unassembled WGS sequence"/>
</dbReference>
<reference evidence="1" key="2">
    <citation type="submission" date="2021-09" db="EMBL/GenBank/DDBJ databases">
        <authorList>
            <person name="Gilroy R."/>
        </authorList>
    </citation>
    <scope>NUCLEOTIDE SEQUENCE</scope>
    <source>
        <strain evidence="1">7318</strain>
    </source>
</reference>
<protein>
    <submittedName>
        <fullName evidence="1">C-GCAxxG-C-C family protein</fullName>
    </submittedName>
</protein>
<evidence type="ECO:0000313" key="2">
    <source>
        <dbReference type="Proteomes" id="UP000780768"/>
    </source>
</evidence>
<comment type="caution">
    <text evidence="1">The sequence shown here is derived from an EMBL/GenBank/DDBJ whole genome shotgun (WGS) entry which is preliminary data.</text>
</comment>
<sequence length="137" mass="15233">MLKDLAAKYYQQGYNCAETIIRAGNEYYNLELDENAFRITGAFGGGLQVGDVCGALTGSACVVSAKYIETKAHDCPDLKPLMLKLVRAFQTRFSSRLCAQIKAKFHNKEVRCLNTVTLAAEVLEQVIAEYEQDKQSK</sequence>
<dbReference type="Pfam" id="PF09719">
    <property type="entry name" value="C_GCAxxG_C_C"/>
    <property type="match status" value="1"/>
</dbReference>
<organism evidence="1 2">
    <name type="scientific">Megamonas hypermegale</name>
    <dbReference type="NCBI Taxonomy" id="158847"/>
    <lineage>
        <taxon>Bacteria</taxon>
        <taxon>Bacillati</taxon>
        <taxon>Bacillota</taxon>
        <taxon>Negativicutes</taxon>
        <taxon>Selenomonadales</taxon>
        <taxon>Selenomonadaceae</taxon>
        <taxon>Megamonas</taxon>
    </lineage>
</organism>
<reference evidence="1" key="1">
    <citation type="journal article" date="2021" name="PeerJ">
        <title>Extensive microbial diversity within the chicken gut microbiome revealed by metagenomics and culture.</title>
        <authorList>
            <person name="Gilroy R."/>
            <person name="Ravi A."/>
            <person name="Getino M."/>
            <person name="Pursley I."/>
            <person name="Horton D.L."/>
            <person name="Alikhan N.F."/>
            <person name="Baker D."/>
            <person name="Gharbi K."/>
            <person name="Hall N."/>
            <person name="Watson M."/>
            <person name="Adriaenssens E.M."/>
            <person name="Foster-Nyarko E."/>
            <person name="Jarju S."/>
            <person name="Secka A."/>
            <person name="Antonio M."/>
            <person name="Oren A."/>
            <person name="Chaudhuri R.R."/>
            <person name="La Ragione R."/>
            <person name="Hildebrand F."/>
            <person name="Pallen M.J."/>
        </authorList>
    </citation>
    <scope>NUCLEOTIDE SEQUENCE</scope>
    <source>
        <strain evidence="1">7318</strain>
    </source>
</reference>
<dbReference type="EMBL" id="DYVR01000060">
    <property type="protein sequence ID" value="HJF84455.1"/>
    <property type="molecule type" value="Genomic_DNA"/>
</dbReference>
<proteinExistence type="predicted"/>
<dbReference type="RefSeq" id="WP_289548494.1">
    <property type="nucleotide sequence ID" value="NZ_CALXYC010000028.1"/>
</dbReference>
<name>A0A921HL49_9FIRM</name>
<dbReference type="InterPro" id="IPR010181">
    <property type="entry name" value="CGCAxxGCC_motif"/>
</dbReference>